<comment type="similarity">
    <text evidence="1 2">Belongs to the BolA/IbaG family.</text>
</comment>
<dbReference type="Proteomes" id="UP000243106">
    <property type="component" value="Unassembled WGS sequence"/>
</dbReference>
<evidence type="ECO:0008006" key="5">
    <source>
        <dbReference type="Google" id="ProtNLM"/>
    </source>
</evidence>
<protein>
    <recommendedName>
        <fullName evidence="5">Stress-induced morphogen</fullName>
    </recommendedName>
</protein>
<organism evidence="3 4">
    <name type="scientific">Roseivivax halotolerans</name>
    <dbReference type="NCBI Taxonomy" id="93684"/>
    <lineage>
        <taxon>Bacteria</taxon>
        <taxon>Pseudomonadati</taxon>
        <taxon>Pseudomonadota</taxon>
        <taxon>Alphaproteobacteria</taxon>
        <taxon>Rhodobacterales</taxon>
        <taxon>Roseobacteraceae</taxon>
        <taxon>Roseivivax</taxon>
    </lineage>
</organism>
<gene>
    <name evidence="3" type="ORF">SAMN05421853_10956</name>
</gene>
<sequence>MAMQAHEIEALIRAEFPDAKITITDLAGDGNHYAAEVIDESFRGKNRVQQQRAVYSALKGKMDGAQGELHALALTTKTPD</sequence>
<accession>A0A1I5ZDR2</accession>
<proteinExistence type="inferred from homology"/>
<dbReference type="PANTHER" id="PTHR46229">
    <property type="entry name" value="BOLA TRANSCRIPTION REGULATOR"/>
    <property type="match status" value="1"/>
</dbReference>
<reference evidence="4" key="1">
    <citation type="submission" date="2016-10" db="EMBL/GenBank/DDBJ databases">
        <authorList>
            <person name="Varghese N."/>
            <person name="Submissions S."/>
        </authorList>
    </citation>
    <scope>NUCLEOTIDE SEQUENCE [LARGE SCALE GENOMIC DNA]</scope>
    <source>
        <strain evidence="4">JCM 10271</strain>
    </source>
</reference>
<dbReference type="InterPro" id="IPR036065">
    <property type="entry name" value="BolA-like_sf"/>
</dbReference>
<evidence type="ECO:0000256" key="1">
    <source>
        <dbReference type="ARBA" id="ARBA00005578"/>
    </source>
</evidence>
<keyword evidence="4" id="KW-1185">Reference proteome</keyword>
<evidence type="ECO:0000313" key="3">
    <source>
        <dbReference type="EMBL" id="SFQ54570.1"/>
    </source>
</evidence>
<evidence type="ECO:0000313" key="4">
    <source>
        <dbReference type="Proteomes" id="UP000243106"/>
    </source>
</evidence>
<dbReference type="PANTHER" id="PTHR46229:SF2">
    <property type="entry name" value="BOLA-LIKE PROTEIN 1"/>
    <property type="match status" value="1"/>
</dbReference>
<dbReference type="SUPFAM" id="SSF82657">
    <property type="entry name" value="BolA-like"/>
    <property type="match status" value="1"/>
</dbReference>
<dbReference type="STRING" id="93684.SAMN05421853_10956"/>
<dbReference type="InterPro" id="IPR002634">
    <property type="entry name" value="BolA"/>
</dbReference>
<dbReference type="Gene3D" id="3.30.300.90">
    <property type="entry name" value="BolA-like"/>
    <property type="match status" value="1"/>
</dbReference>
<dbReference type="Pfam" id="PF01722">
    <property type="entry name" value="BolA"/>
    <property type="match status" value="1"/>
</dbReference>
<evidence type="ECO:0000256" key="2">
    <source>
        <dbReference type="RuleBase" id="RU003860"/>
    </source>
</evidence>
<name>A0A1I5ZDR2_9RHOB</name>
<dbReference type="EMBL" id="FOXV01000009">
    <property type="protein sequence ID" value="SFQ54570.1"/>
    <property type="molecule type" value="Genomic_DNA"/>
</dbReference>
<dbReference type="PIRSF" id="PIRSF003113">
    <property type="entry name" value="BolA"/>
    <property type="match status" value="1"/>
</dbReference>
<dbReference type="RefSeq" id="WP_093013100.1">
    <property type="nucleotide sequence ID" value="NZ_FOXV01000009.1"/>
</dbReference>
<dbReference type="InterPro" id="IPR050961">
    <property type="entry name" value="BolA/IbaG_stress_morph_reg"/>
</dbReference>
<dbReference type="AlphaFoldDB" id="A0A1I5ZDR2"/>